<dbReference type="PaxDb" id="3055-EDP07400"/>
<dbReference type="GO" id="GO:0004252">
    <property type="term" value="F:serine-type endopeptidase activity"/>
    <property type="evidence" value="ECO:0007669"/>
    <property type="project" value="InterPro"/>
</dbReference>
<keyword evidence="3" id="KW-0378">Hydrolase</keyword>
<reference evidence="4 5" key="1">
    <citation type="journal article" date="2007" name="Science">
        <title>The Chlamydomonas genome reveals the evolution of key animal and plant functions.</title>
        <authorList>
            <person name="Merchant S.S."/>
            <person name="Prochnik S.E."/>
            <person name="Vallon O."/>
            <person name="Harris E.H."/>
            <person name="Karpowicz S.J."/>
            <person name="Witman G.B."/>
            <person name="Terry A."/>
            <person name="Salamov A."/>
            <person name="Fritz-Laylin L.K."/>
            <person name="Marechal-Drouard L."/>
            <person name="Marshall W.F."/>
            <person name="Qu L.H."/>
            <person name="Nelson D.R."/>
            <person name="Sanderfoot A.A."/>
            <person name="Spalding M.H."/>
            <person name="Kapitonov V.V."/>
            <person name="Ren Q."/>
            <person name="Ferris P."/>
            <person name="Lindquist E."/>
            <person name="Shapiro H."/>
            <person name="Lucas S.M."/>
            <person name="Grimwood J."/>
            <person name="Schmutz J."/>
            <person name="Cardol P."/>
            <person name="Cerutti H."/>
            <person name="Chanfreau G."/>
            <person name="Chen C.L."/>
            <person name="Cognat V."/>
            <person name="Croft M.T."/>
            <person name="Dent R."/>
            <person name="Dutcher S."/>
            <person name="Fernandez E."/>
            <person name="Fukuzawa H."/>
            <person name="Gonzalez-Ballester D."/>
            <person name="Gonzalez-Halphen D."/>
            <person name="Hallmann A."/>
            <person name="Hanikenne M."/>
            <person name="Hippler M."/>
            <person name="Inwood W."/>
            <person name="Jabbari K."/>
            <person name="Kalanon M."/>
            <person name="Kuras R."/>
            <person name="Lefebvre P.A."/>
            <person name="Lemaire S.D."/>
            <person name="Lobanov A.V."/>
            <person name="Lohr M."/>
            <person name="Manuell A."/>
            <person name="Meier I."/>
            <person name="Mets L."/>
            <person name="Mittag M."/>
            <person name="Mittelmeier T."/>
            <person name="Moroney J.V."/>
            <person name="Moseley J."/>
            <person name="Napoli C."/>
            <person name="Nedelcu A.M."/>
            <person name="Niyogi K."/>
            <person name="Novoselov S.V."/>
            <person name="Paulsen I.T."/>
            <person name="Pazour G."/>
            <person name="Purton S."/>
            <person name="Ral J.P."/>
            <person name="Riano-Pachon D.M."/>
            <person name="Riekhof W."/>
            <person name="Rymarquis L."/>
            <person name="Schroda M."/>
            <person name="Stern D."/>
            <person name="Umen J."/>
            <person name="Willows R."/>
            <person name="Wilson N."/>
            <person name="Zimmer S.L."/>
            <person name="Allmer J."/>
            <person name="Balk J."/>
            <person name="Bisova K."/>
            <person name="Chen C.J."/>
            <person name="Elias M."/>
            <person name="Gendler K."/>
            <person name="Hauser C."/>
            <person name="Lamb M.R."/>
            <person name="Ledford H."/>
            <person name="Long J.C."/>
            <person name="Minagawa J."/>
            <person name="Page M.D."/>
            <person name="Pan J."/>
            <person name="Pootakham W."/>
            <person name="Roje S."/>
            <person name="Rose A."/>
            <person name="Stahlberg E."/>
            <person name="Terauchi A.M."/>
            <person name="Yang P."/>
            <person name="Ball S."/>
            <person name="Bowler C."/>
            <person name="Dieckmann C.L."/>
            <person name="Gladyshev V.N."/>
            <person name="Green P."/>
            <person name="Jorgensen R."/>
            <person name="Mayfield S."/>
            <person name="Mueller-Roeber B."/>
            <person name="Rajamani S."/>
            <person name="Sayre R.T."/>
            <person name="Brokstein P."/>
            <person name="Dubchak I."/>
            <person name="Goodstein D."/>
            <person name="Hornick L."/>
            <person name="Huang Y.W."/>
            <person name="Jhaveri J."/>
            <person name="Luo Y."/>
            <person name="Martinez D."/>
            <person name="Ngau W.C."/>
            <person name="Otillar B."/>
            <person name="Poliakov A."/>
            <person name="Porter A."/>
            <person name="Szajkowski L."/>
            <person name="Werner G."/>
            <person name="Zhou K."/>
            <person name="Grigoriev I.V."/>
            <person name="Rokhsar D.S."/>
            <person name="Grossman A.R."/>
        </authorList>
    </citation>
    <scope>NUCLEOTIDE SEQUENCE [LARGE SCALE GENOMIC DNA]</scope>
    <source>
        <strain evidence="5">CC-503</strain>
    </source>
</reference>
<dbReference type="OMA" id="TPYSNRY"/>
<organism evidence="4 5">
    <name type="scientific">Chlamydomonas reinhardtii</name>
    <name type="common">Chlamydomonas smithii</name>
    <dbReference type="NCBI Taxonomy" id="3055"/>
    <lineage>
        <taxon>Eukaryota</taxon>
        <taxon>Viridiplantae</taxon>
        <taxon>Chlorophyta</taxon>
        <taxon>core chlorophytes</taxon>
        <taxon>Chlorophyceae</taxon>
        <taxon>CS clade</taxon>
        <taxon>Chlamydomonadales</taxon>
        <taxon>Chlamydomonadaceae</taxon>
        <taxon>Chlamydomonas</taxon>
    </lineage>
</organism>
<gene>
    <name evidence="4" type="ORF">CHLRE_02g110600v5</name>
</gene>
<dbReference type="Pfam" id="PF13365">
    <property type="entry name" value="Trypsin_2"/>
    <property type="match status" value="1"/>
</dbReference>
<evidence type="ECO:0000256" key="2">
    <source>
        <dbReference type="ARBA" id="ARBA00022670"/>
    </source>
</evidence>
<dbReference type="SUPFAM" id="SSF50494">
    <property type="entry name" value="Trypsin-like serine proteases"/>
    <property type="match status" value="1"/>
</dbReference>
<dbReference type="RefSeq" id="XP_001699704.2">
    <property type="nucleotide sequence ID" value="XM_001699652.2"/>
</dbReference>
<dbReference type="InterPro" id="IPR043504">
    <property type="entry name" value="Peptidase_S1_PA_chymotrypsin"/>
</dbReference>
<sequence>MPSRQAQAASFVDDAISTAVYNASAPSVVSIAIVRAKSGIPTREPIGSGIVWDTAGPHVVTNFHIIPPLNSTNSLLEVTVTDLASGTVHTLGARVAGTDSIHDLAVLQLLPRAGDTTAGAAEGEPGASGAAAAWVPALAPIRLGTSADLRVGQTVYALGCLPSSSSSPQTPALTTTMSVGLVSGLQRSIPSPVGARIYGVLQTDAVINAANSGGPLLDSAGRLVGLNAAVGRSQTVSARGSGVGFALPADLLFDVVPKIILYGNPYGKK</sequence>
<dbReference type="EMBL" id="CM008963">
    <property type="protein sequence ID" value="PNW87139.1"/>
    <property type="molecule type" value="Genomic_DNA"/>
</dbReference>
<dbReference type="PANTHER" id="PTHR43343:SF3">
    <property type="entry name" value="PROTEASE DO-LIKE 8, CHLOROPLASTIC"/>
    <property type="match status" value="1"/>
</dbReference>
<dbReference type="InterPro" id="IPR001940">
    <property type="entry name" value="Peptidase_S1C"/>
</dbReference>
<dbReference type="GeneID" id="5725485"/>
<dbReference type="PRINTS" id="PR00834">
    <property type="entry name" value="PROTEASES2C"/>
</dbReference>
<accession>A0A2K3E2W4</accession>
<proteinExistence type="inferred from homology"/>
<evidence type="ECO:0000313" key="4">
    <source>
        <dbReference type="EMBL" id="PNW87139.1"/>
    </source>
</evidence>
<dbReference type="InterPro" id="IPR051201">
    <property type="entry name" value="Chloro_Bact_Ser_Proteases"/>
</dbReference>
<dbReference type="InParanoid" id="A0A2K3E2W4"/>
<keyword evidence="2" id="KW-0645">Protease</keyword>
<evidence type="ECO:0000256" key="3">
    <source>
        <dbReference type="ARBA" id="ARBA00022801"/>
    </source>
</evidence>
<dbReference type="KEGG" id="cre:CHLRE_02g110600v5"/>
<dbReference type="Proteomes" id="UP000006906">
    <property type="component" value="Chromosome 2"/>
</dbReference>
<dbReference type="Gene3D" id="2.40.10.10">
    <property type="entry name" value="Trypsin-like serine proteases"/>
    <property type="match status" value="2"/>
</dbReference>
<comment type="similarity">
    <text evidence="1">Belongs to the peptidase S1C family.</text>
</comment>
<dbReference type="InterPro" id="IPR009003">
    <property type="entry name" value="Peptidase_S1_PA"/>
</dbReference>
<dbReference type="ExpressionAtlas" id="A0A2K3E2W4">
    <property type="expression patterns" value="baseline and differential"/>
</dbReference>
<keyword evidence="5" id="KW-1185">Reference proteome</keyword>
<evidence type="ECO:0000256" key="1">
    <source>
        <dbReference type="ARBA" id="ARBA00010541"/>
    </source>
</evidence>
<dbReference type="PANTHER" id="PTHR43343">
    <property type="entry name" value="PEPTIDASE S12"/>
    <property type="match status" value="1"/>
</dbReference>
<dbReference type="STRING" id="3055.A0A2K3E2W4"/>
<dbReference type="GO" id="GO:0006508">
    <property type="term" value="P:proteolysis"/>
    <property type="evidence" value="ECO:0007669"/>
    <property type="project" value="UniProtKB-KW"/>
</dbReference>
<evidence type="ECO:0000313" key="5">
    <source>
        <dbReference type="Proteomes" id="UP000006906"/>
    </source>
</evidence>
<protein>
    <submittedName>
        <fullName evidence="4">Uncharacterized protein</fullName>
    </submittedName>
</protein>
<dbReference type="AlphaFoldDB" id="A0A2K3E2W4"/>
<name>A0A2K3E2W4_CHLRE</name>
<dbReference type="Gramene" id="PNW87139">
    <property type="protein sequence ID" value="PNW87139"/>
    <property type="gene ID" value="CHLRE_02g110600v5"/>
</dbReference>
<dbReference type="OrthoDB" id="4217619at2759"/>